<evidence type="ECO:0000256" key="3">
    <source>
        <dbReference type="ARBA" id="ARBA00023274"/>
    </source>
</evidence>
<evidence type="ECO:0000313" key="7">
    <source>
        <dbReference type="EMBL" id="GES78154.1"/>
    </source>
</evidence>
<dbReference type="GO" id="GO:0000027">
    <property type="term" value="P:ribosomal large subunit assembly"/>
    <property type="evidence" value="ECO:0007669"/>
    <property type="project" value="TreeGrafter"/>
</dbReference>
<dbReference type="EMBL" id="BLAL01000034">
    <property type="protein sequence ID" value="GES78154.1"/>
    <property type="molecule type" value="Genomic_DNA"/>
</dbReference>
<dbReference type="OrthoDB" id="2436667at2759"/>
<dbReference type="InterPro" id="IPR014722">
    <property type="entry name" value="Rib_uL2_dom2"/>
</dbReference>
<organism evidence="7 8">
    <name type="scientific">Rhizophagus clarus</name>
    <dbReference type="NCBI Taxonomy" id="94130"/>
    <lineage>
        <taxon>Eukaryota</taxon>
        <taxon>Fungi</taxon>
        <taxon>Fungi incertae sedis</taxon>
        <taxon>Mucoromycota</taxon>
        <taxon>Glomeromycotina</taxon>
        <taxon>Glomeromycetes</taxon>
        <taxon>Glomerales</taxon>
        <taxon>Glomeraceae</taxon>
        <taxon>Rhizophagus</taxon>
    </lineage>
</organism>
<protein>
    <recommendedName>
        <fullName evidence="4">60S ribosomal protein L6</fullName>
    </recommendedName>
</protein>
<keyword evidence="2 4" id="KW-0689">Ribosomal protein</keyword>
<keyword evidence="3 4" id="KW-0687">Ribonucleoprotein</keyword>
<proteinExistence type="inferred from homology"/>
<dbReference type="Gene3D" id="2.30.30.30">
    <property type="match status" value="1"/>
</dbReference>
<evidence type="ECO:0000256" key="1">
    <source>
        <dbReference type="ARBA" id="ARBA00010592"/>
    </source>
</evidence>
<dbReference type="CDD" id="cd13156">
    <property type="entry name" value="KOW_RPL6"/>
    <property type="match status" value="1"/>
</dbReference>
<evidence type="ECO:0000313" key="8">
    <source>
        <dbReference type="Proteomes" id="UP000615446"/>
    </source>
</evidence>
<gene>
    <name evidence="7" type="ORF">RCL2_000547000</name>
</gene>
<evidence type="ECO:0000256" key="5">
    <source>
        <dbReference type="SAM" id="MobiDB-lite"/>
    </source>
</evidence>
<name>A0A8H3QIQ1_9GLOM</name>
<evidence type="ECO:0000256" key="2">
    <source>
        <dbReference type="ARBA" id="ARBA00022980"/>
    </source>
</evidence>
<accession>A0A8H3QIQ1</accession>
<dbReference type="GO" id="GO:0003723">
    <property type="term" value="F:RNA binding"/>
    <property type="evidence" value="ECO:0007669"/>
    <property type="project" value="TreeGrafter"/>
</dbReference>
<dbReference type="FunFam" id="2.30.30.30:FF:000014">
    <property type="entry name" value="60S ribosomal protein L6"/>
    <property type="match status" value="1"/>
</dbReference>
<comment type="similarity">
    <text evidence="1 4">Belongs to the eukaryotic ribosomal protein eL6 family.</text>
</comment>
<dbReference type="Pfam" id="PF01159">
    <property type="entry name" value="Ribosomal_L6e"/>
    <property type="match status" value="1"/>
</dbReference>
<dbReference type="PANTHER" id="PTHR10715:SF0">
    <property type="entry name" value="LARGE RIBOSOMAL SUBUNIT PROTEIN EL6"/>
    <property type="match status" value="1"/>
</dbReference>
<evidence type="ECO:0000256" key="4">
    <source>
        <dbReference type="RuleBase" id="RU000662"/>
    </source>
</evidence>
<sequence>MKIFRSSQLNYFLPPSIHPLRLCLSCGKMAHAPRNRFLVSGIPRYSRSKVYAKKALYKRKKSTISKLETKVETTKTVQIKGNNNGGQRVIPLEKAPRFYPAEDVPLPKKSRKVNNPTKLRATITPGTVLILLTGRFRGKRVVFLKQLKSGLLLVTGPFKVNGVPLRRVNQAYVIATSTKVDIASCSVDKFDDLYFKRENKPKKSNDEQEFFNKDQNQKKEVSENRVADQKEIDKQLLASLKKVPDLLDYLRARFSLSKVIFYC</sequence>
<dbReference type="SUPFAM" id="SSF50104">
    <property type="entry name" value="Translation proteins SH3-like domain"/>
    <property type="match status" value="1"/>
</dbReference>
<dbReference type="GO" id="GO:0022625">
    <property type="term" value="C:cytosolic large ribosomal subunit"/>
    <property type="evidence" value="ECO:0007669"/>
    <property type="project" value="TreeGrafter"/>
</dbReference>
<dbReference type="Proteomes" id="UP000615446">
    <property type="component" value="Unassembled WGS sequence"/>
</dbReference>
<dbReference type="AlphaFoldDB" id="A0A8H3QIQ1"/>
<dbReference type="InterPro" id="IPR005568">
    <property type="entry name" value="Ribosomal_uL6_N"/>
</dbReference>
<dbReference type="InterPro" id="IPR049633">
    <property type="entry name" value="Ribosomal_eL6_CS"/>
</dbReference>
<reference evidence="7" key="1">
    <citation type="submission" date="2019-10" db="EMBL/GenBank/DDBJ databases">
        <title>Conservation and host-specific expression of non-tandemly repeated heterogenous ribosome RNA gene in arbuscular mycorrhizal fungi.</title>
        <authorList>
            <person name="Maeda T."/>
            <person name="Kobayashi Y."/>
            <person name="Nakagawa T."/>
            <person name="Ezawa T."/>
            <person name="Yamaguchi K."/>
            <person name="Bino T."/>
            <person name="Nishimoto Y."/>
            <person name="Shigenobu S."/>
            <person name="Kawaguchi M."/>
        </authorList>
    </citation>
    <scope>NUCLEOTIDE SEQUENCE</scope>
    <source>
        <strain evidence="7">HR1</strain>
    </source>
</reference>
<dbReference type="InterPro" id="IPR008991">
    <property type="entry name" value="Translation_prot_SH3-like_sf"/>
</dbReference>
<feature type="region of interest" description="Disordered" evidence="5">
    <location>
        <begin position="204"/>
        <end position="226"/>
    </location>
</feature>
<feature type="domain" description="Large ribosomal subunit protein uL6 N-terminal" evidence="6">
    <location>
        <begin position="30"/>
        <end position="77"/>
    </location>
</feature>
<dbReference type="Pfam" id="PF03868">
    <property type="entry name" value="Ribosomal_L6e_N"/>
    <property type="match status" value="1"/>
</dbReference>
<dbReference type="GO" id="GO:0003735">
    <property type="term" value="F:structural constituent of ribosome"/>
    <property type="evidence" value="ECO:0007669"/>
    <property type="project" value="InterPro"/>
</dbReference>
<evidence type="ECO:0000259" key="6">
    <source>
        <dbReference type="Pfam" id="PF03868"/>
    </source>
</evidence>
<dbReference type="InterPro" id="IPR041997">
    <property type="entry name" value="Ribosomal_eL6_KOW"/>
</dbReference>
<dbReference type="PANTHER" id="PTHR10715">
    <property type="entry name" value="60S RIBOSOMAL PROTEIN L6"/>
    <property type="match status" value="1"/>
</dbReference>
<comment type="caution">
    <text evidence="7">The sequence shown here is derived from an EMBL/GenBank/DDBJ whole genome shotgun (WGS) entry which is preliminary data.</text>
</comment>
<dbReference type="GO" id="GO:0002181">
    <property type="term" value="P:cytoplasmic translation"/>
    <property type="evidence" value="ECO:0007669"/>
    <property type="project" value="TreeGrafter"/>
</dbReference>
<dbReference type="InterPro" id="IPR000915">
    <property type="entry name" value="60S_ribosomal_eL6"/>
</dbReference>
<dbReference type="PROSITE" id="PS01170">
    <property type="entry name" value="RIBOSOMAL_L6E"/>
    <property type="match status" value="1"/>
</dbReference>